<dbReference type="InterPro" id="IPR002018">
    <property type="entry name" value="CarbesteraseB"/>
</dbReference>
<feature type="region of interest" description="Disordered" evidence="4">
    <location>
        <begin position="1"/>
        <end position="22"/>
    </location>
</feature>
<keyword evidence="7" id="KW-1185">Reference proteome</keyword>
<evidence type="ECO:0000256" key="3">
    <source>
        <dbReference type="RuleBase" id="RU361235"/>
    </source>
</evidence>
<dbReference type="PROSITE" id="PS00122">
    <property type="entry name" value="CARBOXYLESTERASE_B_1"/>
    <property type="match status" value="1"/>
</dbReference>
<protein>
    <recommendedName>
        <fullName evidence="3">Carboxylic ester hydrolase</fullName>
        <ecNumber evidence="3">3.1.1.-</ecNumber>
    </recommendedName>
</protein>
<evidence type="ECO:0000256" key="4">
    <source>
        <dbReference type="SAM" id="MobiDB-lite"/>
    </source>
</evidence>
<dbReference type="InterPro" id="IPR050309">
    <property type="entry name" value="Type-B_Carboxylest/Lipase"/>
</dbReference>
<feature type="domain" description="Carboxylesterase type B" evidence="5">
    <location>
        <begin position="20"/>
        <end position="479"/>
    </location>
</feature>
<sequence>MRDVPPNHISTSVSGHDPWTVETSTGAVRGHQVNGAVAFRGVPYAEQPTGDLRFRQATPRTPWRGVLIATRPGDYCAQWRNKSIGWIGSENCLWLNVVVPRPDSRGPVIDTGARRPVVVYLHGGSNIHGSAAEPLLSGEYFAAATDAVYVAVNYRVGIFGQLALGLADDLDEHRFDSNTGLSDIITAIEWVHENAGQFGGDPSRITVMGESSGGAMVTALSAVPAVKDLVHGFIAQSPAAAMVHTPADAARISDTALEILRGPDDEKNPRPEGAGRDLLTASADGLAWLTERVNEASWGQSGIAGGFAPVIDDLLPAHPLTPGAQSDIPMLIGTNLDEYVLMRWAYPRARIFTAEAQKFAEDVDPTHGPGVLSGLYGSGKRRADAGRFIGDALFTAPSMRMAAQHPSGRAWMYRLDMSTPSLNVSGIGATHALDLPVLFGRYDSGRGPGALLLGGRDRMAATTAVMQPRWKRFIHDGDPGWEPYPGDYATQLFDGGEKTVADPSPELREAWAPVSLTGMPV</sequence>
<dbReference type="SUPFAM" id="SSF53474">
    <property type="entry name" value="alpha/beta-Hydrolases"/>
    <property type="match status" value="1"/>
</dbReference>
<dbReference type="GO" id="GO:0016787">
    <property type="term" value="F:hydrolase activity"/>
    <property type="evidence" value="ECO:0007669"/>
    <property type="project" value="UniProtKB-KW"/>
</dbReference>
<evidence type="ECO:0000256" key="2">
    <source>
        <dbReference type="ARBA" id="ARBA00022801"/>
    </source>
</evidence>
<dbReference type="PANTHER" id="PTHR11559">
    <property type="entry name" value="CARBOXYLESTERASE"/>
    <property type="match status" value="1"/>
</dbReference>
<dbReference type="EC" id="3.1.1.-" evidence="3"/>
<gene>
    <name evidence="6" type="ORF">CVAR292_01507</name>
</gene>
<dbReference type="RefSeq" id="WP_073884043.1">
    <property type="nucleotide sequence ID" value="NZ_FAUH01000009.1"/>
</dbReference>
<proteinExistence type="inferred from homology"/>
<keyword evidence="2 3" id="KW-0378">Hydrolase</keyword>
<dbReference type="Proteomes" id="UP000182498">
    <property type="component" value="Unassembled WGS sequence"/>
</dbReference>
<dbReference type="InterPro" id="IPR019826">
    <property type="entry name" value="Carboxylesterase_B_AS"/>
</dbReference>
<name>A0A0X2NMW5_9CORY</name>
<dbReference type="ESTHER" id="corvd-g0haq4">
    <property type="family name" value="Carb_B_Bacteria"/>
</dbReference>
<evidence type="ECO:0000313" key="6">
    <source>
        <dbReference type="EMBL" id="CUU66169.1"/>
    </source>
</evidence>
<dbReference type="Gene3D" id="3.40.50.1820">
    <property type="entry name" value="alpha/beta hydrolase"/>
    <property type="match status" value="1"/>
</dbReference>
<dbReference type="AlphaFoldDB" id="A0A0X2NMW5"/>
<organism evidence="6 7">
    <name type="scientific">Corynebacterium variabile</name>
    <dbReference type="NCBI Taxonomy" id="1727"/>
    <lineage>
        <taxon>Bacteria</taxon>
        <taxon>Bacillati</taxon>
        <taxon>Actinomycetota</taxon>
        <taxon>Actinomycetes</taxon>
        <taxon>Mycobacteriales</taxon>
        <taxon>Corynebacteriaceae</taxon>
        <taxon>Corynebacterium</taxon>
    </lineage>
</organism>
<evidence type="ECO:0000313" key="7">
    <source>
        <dbReference type="Proteomes" id="UP000182498"/>
    </source>
</evidence>
<reference evidence="7" key="1">
    <citation type="submission" date="2015-11" db="EMBL/GenBank/DDBJ databases">
        <authorList>
            <person name="Dugat-Bony E."/>
        </authorList>
    </citation>
    <scope>NUCLEOTIDE SEQUENCE [LARGE SCALE GENOMIC DNA]</scope>
    <source>
        <strain evidence="7">Mu292</strain>
    </source>
</reference>
<evidence type="ECO:0000259" key="5">
    <source>
        <dbReference type="Pfam" id="PF00135"/>
    </source>
</evidence>
<dbReference type="InterPro" id="IPR029058">
    <property type="entry name" value="AB_hydrolase_fold"/>
</dbReference>
<dbReference type="Pfam" id="PF00135">
    <property type="entry name" value="COesterase"/>
    <property type="match status" value="1"/>
</dbReference>
<evidence type="ECO:0000256" key="1">
    <source>
        <dbReference type="ARBA" id="ARBA00005964"/>
    </source>
</evidence>
<dbReference type="EMBL" id="FAUH01000009">
    <property type="protein sequence ID" value="CUU66169.1"/>
    <property type="molecule type" value="Genomic_DNA"/>
</dbReference>
<dbReference type="OrthoDB" id="3199405at2"/>
<comment type="similarity">
    <text evidence="1 3">Belongs to the type-B carboxylesterase/lipase family.</text>
</comment>
<accession>A0A0X2NMW5</accession>